<evidence type="ECO:0000313" key="5">
    <source>
        <dbReference type="Proteomes" id="UP000239899"/>
    </source>
</evidence>
<dbReference type="InterPro" id="IPR036869">
    <property type="entry name" value="J_dom_sf"/>
</dbReference>
<dbReference type="InterPro" id="IPR001623">
    <property type="entry name" value="DnaJ_domain"/>
</dbReference>
<dbReference type="SUPFAM" id="SSF46565">
    <property type="entry name" value="Chaperone J-domain"/>
    <property type="match status" value="1"/>
</dbReference>
<dbReference type="PANTHER" id="PTHR43948:SF10">
    <property type="entry name" value="MRJ, ISOFORM E"/>
    <property type="match status" value="1"/>
</dbReference>
<evidence type="ECO:0000313" key="4">
    <source>
        <dbReference type="EMBL" id="PRW61111.1"/>
    </source>
</evidence>
<evidence type="ECO:0000256" key="1">
    <source>
        <dbReference type="SAM" id="MobiDB-lite"/>
    </source>
</evidence>
<feature type="transmembrane region" description="Helical" evidence="2">
    <location>
        <begin position="105"/>
        <end position="126"/>
    </location>
</feature>
<dbReference type="OrthoDB" id="10250354at2759"/>
<dbReference type="SMART" id="SM00271">
    <property type="entry name" value="DnaJ"/>
    <property type="match status" value="1"/>
</dbReference>
<evidence type="ECO:0000256" key="2">
    <source>
        <dbReference type="SAM" id="Phobius"/>
    </source>
</evidence>
<dbReference type="EMBL" id="LHPG02000001">
    <property type="protein sequence ID" value="PRW61111.1"/>
    <property type="molecule type" value="Genomic_DNA"/>
</dbReference>
<protein>
    <submittedName>
        <fullName evidence="4">Molecular chaperone isoform A</fullName>
    </submittedName>
</protein>
<dbReference type="CDD" id="cd06257">
    <property type="entry name" value="DnaJ"/>
    <property type="match status" value="1"/>
</dbReference>
<accession>A0A2P6U477</accession>
<keyword evidence="2" id="KW-0812">Transmembrane</keyword>
<dbReference type="AlphaFoldDB" id="A0A2P6U477"/>
<feature type="domain" description="J" evidence="3">
    <location>
        <begin position="3"/>
        <end position="71"/>
    </location>
</feature>
<dbReference type="PRINTS" id="PR00625">
    <property type="entry name" value="JDOMAIN"/>
</dbReference>
<keyword evidence="5" id="KW-1185">Reference proteome</keyword>
<dbReference type="Pfam" id="PF00226">
    <property type="entry name" value="DnaJ"/>
    <property type="match status" value="1"/>
</dbReference>
<keyword evidence="2" id="KW-1133">Transmembrane helix</keyword>
<dbReference type="PANTHER" id="PTHR43948">
    <property type="entry name" value="DNAJ HOMOLOG SUBFAMILY B"/>
    <property type="match status" value="1"/>
</dbReference>
<comment type="caution">
    <text evidence="4">The sequence shown here is derived from an EMBL/GenBank/DDBJ whole genome shotgun (WGS) entry which is preliminary data.</text>
</comment>
<dbReference type="Proteomes" id="UP000239899">
    <property type="component" value="Unassembled WGS sequence"/>
</dbReference>
<dbReference type="Gene3D" id="1.10.287.110">
    <property type="entry name" value="DnaJ domain"/>
    <property type="match status" value="1"/>
</dbReference>
<gene>
    <name evidence="4" type="ORF">C2E21_0669</name>
</gene>
<keyword evidence="2" id="KW-0472">Membrane</keyword>
<dbReference type="PROSITE" id="PS50076">
    <property type="entry name" value="DNAJ_2"/>
    <property type="match status" value="1"/>
</dbReference>
<reference evidence="4 5" key="1">
    <citation type="journal article" date="2018" name="Plant J.">
        <title>Genome sequences of Chlorella sorokiniana UTEX 1602 and Micractinium conductrix SAG 241.80: implications to maltose excretion by a green alga.</title>
        <authorList>
            <person name="Arriola M.B."/>
            <person name="Velmurugan N."/>
            <person name="Zhang Y."/>
            <person name="Plunkett M.H."/>
            <person name="Hondzo H."/>
            <person name="Barney B.M."/>
        </authorList>
    </citation>
    <scope>NUCLEOTIDE SEQUENCE [LARGE SCALE GENOMIC DNA]</scope>
    <source>
        <strain evidence="5">UTEX 1602</strain>
    </source>
</reference>
<organism evidence="4 5">
    <name type="scientific">Chlorella sorokiniana</name>
    <name type="common">Freshwater green alga</name>
    <dbReference type="NCBI Taxonomy" id="3076"/>
    <lineage>
        <taxon>Eukaryota</taxon>
        <taxon>Viridiplantae</taxon>
        <taxon>Chlorophyta</taxon>
        <taxon>core chlorophytes</taxon>
        <taxon>Trebouxiophyceae</taxon>
        <taxon>Chlorellales</taxon>
        <taxon>Chlorellaceae</taxon>
        <taxon>Chlorella clade</taxon>
        <taxon>Chlorella</taxon>
    </lineage>
</organism>
<evidence type="ECO:0000259" key="3">
    <source>
        <dbReference type="PROSITE" id="PS50076"/>
    </source>
</evidence>
<name>A0A2P6U477_CHLSO</name>
<sequence>MQDPWAVMGVTRQASQDEIKEQWRRLCKQHHPDLQPAHMRHQAEQYFKEISSAYRTLTARGSSLAAYADFTAAQAAAARTGHPYAEGFRTAWSPGGQQMKFSNGVVAAVLFIPLVITLCSGMWMAFTFTEDLESGWRPHGLMAPPENPYLREELKPRVYSHWAKWQEQRRAQAQQETHVIELGAGRGYVVVTRGAQPAPAHQASQLIVALAVQRQHLLWQQQRRQQQQQQATSQHSEAAPLPQQRAAVLPDPPALKRRVPATAAERGAKQQRRGAGSCPDCCH</sequence>
<feature type="region of interest" description="Disordered" evidence="1">
    <location>
        <begin position="223"/>
        <end position="283"/>
    </location>
</feature>
<proteinExistence type="predicted"/>
<dbReference type="STRING" id="3076.A0A2P6U477"/>